<name>A0ABQ5MM91_9FLAO</name>
<protein>
    <submittedName>
        <fullName evidence="1">Uncharacterized protein</fullName>
    </submittedName>
</protein>
<comment type="caution">
    <text evidence="1">The sequence shown here is derived from an EMBL/GenBank/DDBJ whole genome shotgun (WGS) entry which is preliminary data.</text>
</comment>
<proteinExistence type="predicted"/>
<evidence type="ECO:0000313" key="2">
    <source>
        <dbReference type="Proteomes" id="UP001143543"/>
    </source>
</evidence>
<dbReference type="EMBL" id="BRVO01000003">
    <property type="protein sequence ID" value="GLB50530.1"/>
    <property type="molecule type" value="Genomic_DNA"/>
</dbReference>
<keyword evidence="2" id="KW-1185">Reference proteome</keyword>
<dbReference type="Proteomes" id="UP001143543">
    <property type="component" value="Unassembled WGS sequence"/>
</dbReference>
<organism evidence="1 2">
    <name type="scientific">Neptunitalea lumnitzerae</name>
    <dbReference type="NCBI Taxonomy" id="2965509"/>
    <lineage>
        <taxon>Bacteria</taxon>
        <taxon>Pseudomonadati</taxon>
        <taxon>Bacteroidota</taxon>
        <taxon>Flavobacteriia</taxon>
        <taxon>Flavobacteriales</taxon>
        <taxon>Flavobacteriaceae</taxon>
        <taxon>Neptunitalea</taxon>
    </lineage>
</organism>
<evidence type="ECO:0000313" key="1">
    <source>
        <dbReference type="EMBL" id="GLB50530.1"/>
    </source>
</evidence>
<accession>A0ABQ5MM91</accession>
<gene>
    <name evidence="1" type="ORF">Y10_28980</name>
</gene>
<reference evidence="1" key="1">
    <citation type="submission" date="2022-07" db="EMBL/GenBank/DDBJ databases">
        <title>Taxonomy of Novel Oxalotrophic and Methylotrophic Bacteria.</title>
        <authorList>
            <person name="Sahin N."/>
            <person name="Tani A."/>
        </authorList>
    </citation>
    <scope>NUCLEOTIDE SEQUENCE</scope>
    <source>
        <strain evidence="1">Y10</strain>
    </source>
</reference>
<sequence>MMVNCGVIKLDVMKNKVTLSTVFILFFALQLTAQVGIGTTAPEGILDIVSENSGLVLPRNADPDGADNVVGTADDGVFTPIEGMMVYDKADKVIRFYDGAKWQVVNSKDEVEEPENEGVIQINTSAGGNPYLNIDQNNEIDVFQHIQYSGGLDYADAPVTHWPENDQYQADASVYNSAEGSFIENAVLGQVHLWRIEMDYVKSGGGASSETKLTFKIANEAVGSNFELEESSFAFANTGTISFLMLTIADSTSLPAPYGTGNGYKFYIKSSAKIELTVTQVTRISLHKD</sequence>